<evidence type="ECO:0000256" key="3">
    <source>
        <dbReference type="ARBA" id="ARBA00022448"/>
    </source>
</evidence>
<dbReference type="GO" id="GO:0005385">
    <property type="term" value="F:zinc ion transmembrane transporter activity"/>
    <property type="evidence" value="ECO:0007669"/>
    <property type="project" value="UniProtKB-UniRule"/>
</dbReference>
<feature type="binding site" description="M2 metal binding site" evidence="13">
    <location>
        <position position="169"/>
    </location>
    <ligand>
        <name>Fe(2+)</name>
        <dbReference type="ChEBI" id="CHEBI:29033"/>
    </ligand>
</feature>
<feature type="transmembrane region" description="Helical" evidence="13">
    <location>
        <begin position="154"/>
        <end position="175"/>
    </location>
</feature>
<evidence type="ECO:0000256" key="10">
    <source>
        <dbReference type="ARBA" id="ARBA00023004"/>
    </source>
</evidence>
<dbReference type="InterPro" id="IPR023498">
    <property type="entry name" value="Zn_transptr_ZupT"/>
</dbReference>
<dbReference type="GO" id="GO:0046872">
    <property type="term" value="F:metal ion binding"/>
    <property type="evidence" value="ECO:0007669"/>
    <property type="project" value="UniProtKB-KW"/>
</dbReference>
<gene>
    <name evidence="13 14" type="primary">zupT</name>
    <name evidence="14" type="ORF">CUROG_00120</name>
</gene>
<evidence type="ECO:0000256" key="13">
    <source>
        <dbReference type="HAMAP-Rule" id="MF_00548"/>
    </source>
</evidence>
<feature type="transmembrane region" description="Helical" evidence="13">
    <location>
        <begin position="216"/>
        <end position="238"/>
    </location>
</feature>
<evidence type="ECO:0000313" key="15">
    <source>
        <dbReference type="Proteomes" id="UP000326711"/>
    </source>
</evidence>
<comment type="function">
    <text evidence="13">Mediates zinc uptake. May also transport other divalent cations.</text>
</comment>
<keyword evidence="11 13" id="KW-0406">Ion transport</keyword>
<proteinExistence type="inferred from homology"/>
<keyword evidence="8 13" id="KW-0864">Zinc transport</keyword>
<feature type="transmembrane region" description="Helical" evidence="13">
    <location>
        <begin position="121"/>
        <end position="139"/>
    </location>
</feature>
<dbReference type="GO" id="GO:0005886">
    <property type="term" value="C:plasma membrane"/>
    <property type="evidence" value="ECO:0007669"/>
    <property type="project" value="UniProtKB-SubCell"/>
</dbReference>
<accession>A0A5J6Z514</accession>
<dbReference type="OrthoDB" id="9787346at2"/>
<keyword evidence="7 13" id="KW-0862">Zinc</keyword>
<feature type="binding site" description="M2 metal binding site" evidence="13">
    <location>
        <position position="166"/>
    </location>
    <ligand>
        <name>Fe(2+)</name>
        <dbReference type="ChEBI" id="CHEBI:29033"/>
    </ligand>
</feature>
<evidence type="ECO:0000313" key="14">
    <source>
        <dbReference type="EMBL" id="QFQ01431.1"/>
    </source>
</evidence>
<organism evidence="14 15">
    <name type="scientific">Corynebacterium urogenitale</name>
    <dbReference type="NCBI Taxonomy" id="2487892"/>
    <lineage>
        <taxon>Bacteria</taxon>
        <taxon>Bacillati</taxon>
        <taxon>Actinomycetota</taxon>
        <taxon>Actinomycetes</taxon>
        <taxon>Mycobacteriales</taxon>
        <taxon>Corynebacteriaceae</taxon>
        <taxon>Corynebacterium</taxon>
    </lineage>
</organism>
<feature type="binding site" description="M1 metal binding site" evidence="13">
    <location>
        <position position="169"/>
    </location>
    <ligand>
        <name>Zn(2+)</name>
        <dbReference type="ChEBI" id="CHEBI:29105"/>
    </ligand>
</feature>
<dbReference type="Proteomes" id="UP000326711">
    <property type="component" value="Chromosome"/>
</dbReference>
<keyword evidence="15" id="KW-1185">Reference proteome</keyword>
<dbReference type="EMBL" id="CP045032">
    <property type="protein sequence ID" value="QFQ01431.1"/>
    <property type="molecule type" value="Genomic_DNA"/>
</dbReference>
<dbReference type="HAMAP" id="MF_00548">
    <property type="entry name" value="ZupT"/>
    <property type="match status" value="1"/>
</dbReference>
<dbReference type="InterPro" id="IPR003689">
    <property type="entry name" value="ZIP"/>
</dbReference>
<dbReference type="RefSeq" id="WP_151901945.1">
    <property type="nucleotide sequence ID" value="NZ_CP045032.1"/>
</dbReference>
<feature type="transmembrane region" description="Helical" evidence="13">
    <location>
        <begin position="6"/>
        <end position="27"/>
    </location>
</feature>
<reference evidence="15" key="1">
    <citation type="submission" date="2019-10" db="EMBL/GenBank/DDBJ databases">
        <title>Complete genome sequence of Corynebacterium urogenitalis DSM 108747, isolated from the genital tract of a cow.</title>
        <authorList>
            <person name="Ruckert C."/>
            <person name="Ballas P."/>
            <person name="Wagener K."/>
            <person name="Drillich M."/>
            <person name="Kaempfer P."/>
            <person name="Busse H.-J."/>
            <person name="Ehling-Schulz M."/>
        </authorList>
    </citation>
    <scope>NUCLEOTIDE SEQUENCE [LARGE SCALE GENOMIC DNA]</scope>
    <source>
        <strain evidence="15">LMM 1652</strain>
    </source>
</reference>
<evidence type="ECO:0000256" key="2">
    <source>
        <dbReference type="ARBA" id="ARBA00009703"/>
    </source>
</evidence>
<comment type="catalytic activity">
    <reaction evidence="13">
        <text>Zn(2+)(in) = Zn(2+)(out)</text>
        <dbReference type="Rhea" id="RHEA:29351"/>
        <dbReference type="ChEBI" id="CHEBI:29105"/>
    </reaction>
</comment>
<evidence type="ECO:0000256" key="4">
    <source>
        <dbReference type="ARBA" id="ARBA00022475"/>
    </source>
</evidence>
<evidence type="ECO:0000256" key="8">
    <source>
        <dbReference type="ARBA" id="ARBA00022906"/>
    </source>
</evidence>
<dbReference type="PANTHER" id="PTHR11040:SF205">
    <property type="entry name" value="ZINC TRANSPORTER ZUPT"/>
    <property type="match status" value="1"/>
</dbReference>
<evidence type="ECO:0000256" key="7">
    <source>
        <dbReference type="ARBA" id="ARBA00022833"/>
    </source>
</evidence>
<evidence type="ECO:0000256" key="12">
    <source>
        <dbReference type="ARBA" id="ARBA00023136"/>
    </source>
</evidence>
<evidence type="ECO:0000256" key="9">
    <source>
        <dbReference type="ARBA" id="ARBA00022989"/>
    </source>
</evidence>
<evidence type="ECO:0000256" key="11">
    <source>
        <dbReference type="ARBA" id="ARBA00023065"/>
    </source>
</evidence>
<evidence type="ECO:0000256" key="6">
    <source>
        <dbReference type="ARBA" id="ARBA00022723"/>
    </source>
</evidence>
<comment type="similarity">
    <text evidence="2 13">Belongs to the ZIP transporter (TC 2.A.5) family. ZupT subfamily.</text>
</comment>
<keyword evidence="3 13" id="KW-0813">Transport</keyword>
<dbReference type="Pfam" id="PF02535">
    <property type="entry name" value="Zip"/>
    <property type="match status" value="2"/>
</dbReference>
<dbReference type="AlphaFoldDB" id="A0A5J6Z514"/>
<keyword evidence="4 13" id="KW-1003">Cell membrane</keyword>
<name>A0A5J6Z514_9CORY</name>
<sequence>MEFSPATVAFAFGLTLFAGLATGVGGLYSVLKKNPTDRFLAGSLGFSAGVMLYVSMVELLPEGVSSLAEEMSEKGANWLAVAAFFAGIAIIAVIDRLVPENINPHEPDMTSEKEKKLRRQALMKTGMMTSVAIAIHNFPEGFATFVSGLGDATIAIPVAVAIAIHNIPEGIAIAVPIREATGDRKKAFTWAMLSGLAEPAGALVGFLLFMPLLGPMTLGVIFAAVAGIMVFISLDELLPAAIATGRHHSAIYGLVAGMAVMAVSLLLFL</sequence>
<keyword evidence="9 13" id="KW-1133">Transmembrane helix</keyword>
<evidence type="ECO:0000256" key="1">
    <source>
        <dbReference type="ARBA" id="ARBA00004651"/>
    </source>
</evidence>
<feature type="binding site" description="M2 metal binding site" evidence="13">
    <location>
        <position position="198"/>
    </location>
    <ligand>
        <name>Fe(2+)</name>
        <dbReference type="ChEBI" id="CHEBI:29033"/>
    </ligand>
</feature>
<feature type="binding site" description="M1 metal binding site" evidence="13">
    <location>
        <position position="165"/>
    </location>
    <ligand>
        <name>Zn(2+)</name>
        <dbReference type="ChEBI" id="CHEBI:29105"/>
    </ligand>
</feature>
<dbReference type="NCBIfam" id="NF003243">
    <property type="entry name" value="PRK04201.1"/>
    <property type="match status" value="1"/>
</dbReference>
<protein>
    <recommendedName>
        <fullName evidence="13">Zinc transporter ZupT</fullName>
    </recommendedName>
</protein>
<feature type="binding site" description="M2 metal binding site" evidence="13">
    <location>
        <position position="140"/>
    </location>
    <ligand>
        <name>Fe(2+)</name>
        <dbReference type="ChEBI" id="CHEBI:29033"/>
    </ligand>
</feature>
<feature type="transmembrane region" description="Helical" evidence="13">
    <location>
        <begin position="39"/>
        <end position="56"/>
    </location>
</feature>
<feature type="transmembrane region" description="Helical" evidence="13">
    <location>
        <begin position="250"/>
        <end position="268"/>
    </location>
</feature>
<keyword evidence="5 13" id="KW-0812">Transmembrane</keyword>
<dbReference type="KEGG" id="cuo:CUROG_00120"/>
<keyword evidence="12 13" id="KW-0472">Membrane</keyword>
<comment type="subcellular location">
    <subcellularLocation>
        <location evidence="1 13">Cell membrane</location>
        <topology evidence="1 13">Multi-pass membrane protein</topology>
    </subcellularLocation>
</comment>
<feature type="transmembrane region" description="Helical" evidence="13">
    <location>
        <begin position="187"/>
        <end position="210"/>
    </location>
</feature>
<feature type="binding site" description="M1 metal binding site" evidence="13">
    <location>
        <position position="140"/>
    </location>
    <ligand>
        <name>Zn(2+)</name>
        <dbReference type="ChEBI" id="CHEBI:29105"/>
    </ligand>
</feature>
<keyword evidence="6" id="KW-0479">Metal-binding</keyword>
<feature type="binding site" description="M2 metal binding site" evidence="13">
    <location>
        <position position="137"/>
    </location>
    <ligand>
        <name>Fe(2+)</name>
        <dbReference type="ChEBI" id="CHEBI:29033"/>
    </ligand>
</feature>
<evidence type="ECO:0000256" key="5">
    <source>
        <dbReference type="ARBA" id="ARBA00022692"/>
    </source>
</evidence>
<feature type="transmembrane region" description="Helical" evidence="13">
    <location>
        <begin position="76"/>
        <end position="94"/>
    </location>
</feature>
<keyword evidence="10" id="KW-0408">Iron</keyword>
<dbReference type="PANTHER" id="PTHR11040">
    <property type="entry name" value="ZINC/IRON TRANSPORTER"/>
    <property type="match status" value="1"/>
</dbReference>